<dbReference type="InterPro" id="IPR035952">
    <property type="entry name" value="Rhomboid-like_sf"/>
</dbReference>
<organism evidence="7 8">
    <name type="scientific">Mucilaginibacter limnophilus</name>
    <dbReference type="NCBI Taxonomy" id="1932778"/>
    <lineage>
        <taxon>Bacteria</taxon>
        <taxon>Pseudomonadati</taxon>
        <taxon>Bacteroidota</taxon>
        <taxon>Sphingobacteriia</taxon>
        <taxon>Sphingobacteriales</taxon>
        <taxon>Sphingobacteriaceae</taxon>
        <taxon>Mucilaginibacter</taxon>
    </lineage>
</organism>
<dbReference type="Proteomes" id="UP000282759">
    <property type="component" value="Unassembled WGS sequence"/>
</dbReference>
<dbReference type="OrthoDB" id="797199at2"/>
<dbReference type="GO" id="GO:0016020">
    <property type="term" value="C:membrane"/>
    <property type="evidence" value="ECO:0007669"/>
    <property type="project" value="UniProtKB-SubCell"/>
</dbReference>
<keyword evidence="3 5" id="KW-1133">Transmembrane helix</keyword>
<evidence type="ECO:0000256" key="4">
    <source>
        <dbReference type="ARBA" id="ARBA00023136"/>
    </source>
</evidence>
<evidence type="ECO:0000259" key="6">
    <source>
        <dbReference type="Pfam" id="PF01694"/>
    </source>
</evidence>
<feature type="transmembrane region" description="Helical" evidence="5">
    <location>
        <begin position="12"/>
        <end position="31"/>
    </location>
</feature>
<reference evidence="7 8" key="1">
    <citation type="submission" date="2019-01" db="EMBL/GenBank/DDBJ databases">
        <authorList>
            <person name="Chen W.-M."/>
        </authorList>
    </citation>
    <scope>NUCLEOTIDE SEQUENCE [LARGE SCALE GENOMIC DNA]</scope>
    <source>
        <strain evidence="7 8">YBJ-36</strain>
    </source>
</reference>
<comment type="caution">
    <text evidence="7">The sequence shown here is derived from an EMBL/GenBank/DDBJ whole genome shotgun (WGS) entry which is preliminary data.</text>
</comment>
<accession>A0A437MQ12</accession>
<name>A0A437MQ12_9SPHI</name>
<evidence type="ECO:0000256" key="5">
    <source>
        <dbReference type="SAM" id="Phobius"/>
    </source>
</evidence>
<protein>
    <submittedName>
        <fullName evidence="7">Rhomboid family intramembrane serine protease</fullName>
    </submittedName>
</protein>
<dbReference type="GO" id="GO:0004252">
    <property type="term" value="F:serine-type endopeptidase activity"/>
    <property type="evidence" value="ECO:0007669"/>
    <property type="project" value="InterPro"/>
</dbReference>
<evidence type="ECO:0000313" key="8">
    <source>
        <dbReference type="Proteomes" id="UP000282759"/>
    </source>
</evidence>
<keyword evidence="8" id="KW-1185">Reference proteome</keyword>
<dbReference type="SUPFAM" id="SSF144091">
    <property type="entry name" value="Rhomboid-like"/>
    <property type="match status" value="1"/>
</dbReference>
<keyword evidence="2 5" id="KW-0812">Transmembrane</keyword>
<feature type="transmembrane region" description="Helical" evidence="5">
    <location>
        <begin position="146"/>
        <end position="170"/>
    </location>
</feature>
<dbReference type="Gene3D" id="1.20.1540.10">
    <property type="entry name" value="Rhomboid-like"/>
    <property type="match status" value="1"/>
</dbReference>
<dbReference type="GO" id="GO:0006508">
    <property type="term" value="P:proteolysis"/>
    <property type="evidence" value="ECO:0007669"/>
    <property type="project" value="UniProtKB-KW"/>
</dbReference>
<feature type="transmembrane region" description="Helical" evidence="5">
    <location>
        <begin position="90"/>
        <end position="112"/>
    </location>
</feature>
<dbReference type="EMBL" id="SACK01000007">
    <property type="protein sequence ID" value="RVT99733.1"/>
    <property type="molecule type" value="Genomic_DNA"/>
</dbReference>
<evidence type="ECO:0000256" key="1">
    <source>
        <dbReference type="ARBA" id="ARBA00004141"/>
    </source>
</evidence>
<dbReference type="PANTHER" id="PTHR43066">
    <property type="entry name" value="RHOMBOID-RELATED PROTEIN"/>
    <property type="match status" value="1"/>
</dbReference>
<feature type="domain" description="Peptidase S54 rhomboid" evidence="6">
    <location>
        <begin position="50"/>
        <end position="199"/>
    </location>
</feature>
<gene>
    <name evidence="7" type="ORF">EOD41_14915</name>
</gene>
<dbReference type="AlphaFoldDB" id="A0A437MQ12"/>
<evidence type="ECO:0000256" key="3">
    <source>
        <dbReference type="ARBA" id="ARBA00022989"/>
    </source>
</evidence>
<dbReference type="Pfam" id="PF01694">
    <property type="entry name" value="Rhomboid"/>
    <property type="match status" value="1"/>
</dbReference>
<evidence type="ECO:0000313" key="7">
    <source>
        <dbReference type="EMBL" id="RVT99733.1"/>
    </source>
</evidence>
<proteinExistence type="predicted"/>
<keyword evidence="4 5" id="KW-0472">Membrane</keyword>
<comment type="subcellular location">
    <subcellularLocation>
        <location evidence="1">Membrane</location>
        <topology evidence="1">Multi-pass membrane protein</topology>
    </subcellularLocation>
</comment>
<dbReference type="InterPro" id="IPR022764">
    <property type="entry name" value="Peptidase_S54_rhomboid_dom"/>
</dbReference>
<keyword evidence="7" id="KW-0645">Protease</keyword>
<feature type="transmembrane region" description="Helical" evidence="5">
    <location>
        <begin position="119"/>
        <end position="140"/>
    </location>
</feature>
<keyword evidence="7" id="KW-0378">Hydrolase</keyword>
<evidence type="ECO:0000256" key="2">
    <source>
        <dbReference type="ARBA" id="ARBA00022692"/>
    </source>
</evidence>
<sequence>MTPAFSEQFSQSPLTFILLFIIALTSAIGMWRRPLLHQLLLAPYSIIHKKEYYRLFTADAVHNSWPHVAVNLGMLYIFGAPLEQSLRFAGHMLIFVLVYFSGLLAGGVAVAFHHRNDRGYLSAGCSGSVMACMFSSMLMLPDRIVFYVPGIGAVSNIYSGLFYLVILWWVGKKDISSRMNHEQHFYGALGGITVTVGLFPEVLKGLS</sequence>
<dbReference type="RefSeq" id="WP_127706332.1">
    <property type="nucleotide sequence ID" value="NZ_SACK01000007.1"/>
</dbReference>